<gene>
    <name evidence="7" type="ORF">NLS_LOCUS4473</name>
</gene>
<feature type="transmembrane region" description="Helical" evidence="5">
    <location>
        <begin position="246"/>
        <end position="271"/>
    </location>
</feature>
<comment type="subcellular location">
    <subcellularLocation>
        <location evidence="1 5">Membrane</location>
        <topology evidence="1 5">Multi-pass membrane protein</topology>
    </subcellularLocation>
</comment>
<dbReference type="OrthoDB" id="242866at2759"/>
<protein>
    <recommendedName>
        <fullName evidence="5">Secretory carrier-associated membrane protein</fullName>
        <shortName evidence="5">Secretory carrier membrane protein</shortName>
    </recommendedName>
</protein>
<keyword evidence="2 5" id="KW-0812">Transmembrane</keyword>
<reference evidence="7 8" key="1">
    <citation type="submission" date="2018-08" db="EMBL/GenBank/DDBJ databases">
        <authorList>
            <person name="Laetsch R D."/>
            <person name="Stevens L."/>
            <person name="Kumar S."/>
            <person name="Blaxter L. M."/>
        </authorList>
    </citation>
    <scope>NUCLEOTIDE SEQUENCE [LARGE SCALE GENOMIC DNA]</scope>
</reference>
<dbReference type="PANTHER" id="PTHR10687:SF2">
    <property type="entry name" value="SECRETORY CARRIER-ASSOCIATED MEMBRANE PROTEIN"/>
    <property type="match status" value="1"/>
</dbReference>
<keyword evidence="5" id="KW-0813">Transport</keyword>
<feature type="transmembrane region" description="Helical" evidence="5">
    <location>
        <begin position="170"/>
        <end position="192"/>
    </location>
</feature>
<evidence type="ECO:0000256" key="3">
    <source>
        <dbReference type="ARBA" id="ARBA00022989"/>
    </source>
</evidence>
<feature type="transmembrane region" description="Helical" evidence="5">
    <location>
        <begin position="204"/>
        <end position="226"/>
    </location>
</feature>
<dbReference type="GO" id="GO:0055038">
    <property type="term" value="C:recycling endosome membrane"/>
    <property type="evidence" value="ECO:0007669"/>
    <property type="project" value="TreeGrafter"/>
</dbReference>
<dbReference type="GO" id="GO:0032588">
    <property type="term" value="C:trans-Golgi network membrane"/>
    <property type="evidence" value="ECO:0007669"/>
    <property type="project" value="TreeGrafter"/>
</dbReference>
<evidence type="ECO:0000256" key="2">
    <source>
        <dbReference type="ARBA" id="ARBA00022692"/>
    </source>
</evidence>
<dbReference type="OMA" id="FAYYVFL"/>
<dbReference type="STRING" id="42156.A0A3P6UPG0"/>
<comment type="similarity">
    <text evidence="5">Belongs to the SCAMP family.</text>
</comment>
<feature type="region of interest" description="Disordered" evidence="6">
    <location>
        <begin position="1"/>
        <end position="59"/>
    </location>
</feature>
<evidence type="ECO:0000313" key="7">
    <source>
        <dbReference type="EMBL" id="VDK79341.1"/>
    </source>
</evidence>
<evidence type="ECO:0000256" key="4">
    <source>
        <dbReference type="ARBA" id="ARBA00023136"/>
    </source>
</evidence>
<keyword evidence="3 5" id="KW-1133">Transmembrane helix</keyword>
<name>A0A3P6UPG0_LITSI</name>
<organism evidence="7 8">
    <name type="scientific">Litomosoides sigmodontis</name>
    <name type="common">Filarial nematode worm</name>
    <dbReference type="NCBI Taxonomy" id="42156"/>
    <lineage>
        <taxon>Eukaryota</taxon>
        <taxon>Metazoa</taxon>
        <taxon>Ecdysozoa</taxon>
        <taxon>Nematoda</taxon>
        <taxon>Chromadorea</taxon>
        <taxon>Rhabditida</taxon>
        <taxon>Spirurina</taxon>
        <taxon>Spiruromorpha</taxon>
        <taxon>Filarioidea</taxon>
        <taxon>Onchocercidae</taxon>
        <taxon>Litomosoides</taxon>
    </lineage>
</organism>
<feature type="compositionally biased region" description="Basic and acidic residues" evidence="6">
    <location>
        <begin position="81"/>
        <end position="95"/>
    </location>
</feature>
<keyword evidence="4 5" id="KW-0472">Membrane</keyword>
<dbReference type="GO" id="GO:0015031">
    <property type="term" value="P:protein transport"/>
    <property type="evidence" value="ECO:0007669"/>
    <property type="project" value="InterPro"/>
</dbReference>
<evidence type="ECO:0000256" key="6">
    <source>
        <dbReference type="SAM" id="MobiDB-lite"/>
    </source>
</evidence>
<feature type="region of interest" description="Disordered" evidence="6">
    <location>
        <begin position="81"/>
        <end position="104"/>
    </location>
</feature>
<accession>A0A3P6UPG0</accession>
<evidence type="ECO:0000256" key="5">
    <source>
        <dbReference type="RuleBase" id="RU363122"/>
    </source>
</evidence>
<proteinExistence type="inferred from homology"/>
<dbReference type="PANTHER" id="PTHR10687">
    <property type="entry name" value="SECRETORY CARRIER-ASSOCIATED MEMBRANE PROTEIN SCAMP"/>
    <property type="match status" value="1"/>
</dbReference>
<dbReference type="EMBL" id="UYRX01000288">
    <property type="protein sequence ID" value="VDK79341.1"/>
    <property type="molecule type" value="Genomic_DNA"/>
</dbReference>
<dbReference type="AlphaFoldDB" id="A0A3P6UPG0"/>
<evidence type="ECO:0000256" key="1">
    <source>
        <dbReference type="ARBA" id="ARBA00004141"/>
    </source>
</evidence>
<dbReference type="InterPro" id="IPR007273">
    <property type="entry name" value="SCAMP"/>
</dbReference>
<feature type="compositionally biased region" description="Polar residues" evidence="6">
    <location>
        <begin position="17"/>
        <end position="28"/>
    </location>
</feature>
<dbReference type="Proteomes" id="UP000277928">
    <property type="component" value="Unassembled WGS sequence"/>
</dbReference>
<keyword evidence="8" id="KW-1185">Reference proteome</keyword>
<evidence type="ECO:0000313" key="8">
    <source>
        <dbReference type="Proteomes" id="UP000277928"/>
    </source>
</evidence>
<dbReference type="Pfam" id="PF04144">
    <property type="entry name" value="SCAMP"/>
    <property type="match status" value="1"/>
</dbReference>
<feature type="transmembrane region" description="Helical" evidence="5">
    <location>
        <begin position="140"/>
        <end position="164"/>
    </location>
</feature>
<sequence>MAGLNSNPFADPFADPSVQQAVGQGTTDPNEDFNPFARNAQSIPSRPPTQPGAGATSARVSAPIMSNDELFRRQEELERKAQELRRREQELERQRQIGASTGNTRPHNWPPLPSFIPIQPCFYQDIEVEIPVQFQRTVTLIYYVFLTYVLALAINVIASFFYVILGNGPVGIFVLAIIQVLLLSSCSFLFWFRPVYKAFRNDSSFNFMLFFFVLFFHLIFTLVQALGLSQYACGWINAINTFHQSILASLIMIISATAFTVAFAGMVFALFRVHRFYHGAGFSLDKARKEFSDGVMADRNVQQAVSGAARAAASAATTQAMSHAMQSGRY</sequence>